<feature type="domain" description="SLH" evidence="3">
    <location>
        <begin position="83"/>
        <end position="146"/>
    </location>
</feature>
<evidence type="ECO:0000256" key="1">
    <source>
        <dbReference type="ARBA" id="ARBA00022737"/>
    </source>
</evidence>
<feature type="signal peptide" evidence="2">
    <location>
        <begin position="1"/>
        <end position="23"/>
    </location>
</feature>
<dbReference type="Pfam" id="PF00395">
    <property type="entry name" value="SLH"/>
    <property type="match status" value="1"/>
</dbReference>
<evidence type="ECO:0000256" key="2">
    <source>
        <dbReference type="SAM" id="SignalP"/>
    </source>
</evidence>
<protein>
    <submittedName>
        <fullName evidence="4">S-layer homology domain-containing protein</fullName>
    </submittedName>
</protein>
<dbReference type="InterPro" id="IPR001119">
    <property type="entry name" value="SLH_dom"/>
</dbReference>
<gene>
    <name evidence="4" type="ORF">SAMN02744040_01637</name>
</gene>
<dbReference type="RefSeq" id="WP_072725417.1">
    <property type="nucleotide sequence ID" value="NZ_FQXH01000017.1"/>
</dbReference>
<dbReference type="STRING" id="1123350.SAMN02744040_01637"/>
<evidence type="ECO:0000259" key="3">
    <source>
        <dbReference type="PROSITE" id="PS51272"/>
    </source>
</evidence>
<sequence>MRYRIYSLCFIFAFLIFINNVYAQVENKNEDINRAVNVLMGLEMVKGKEDGKFHEEQNITREEFVKMIVEFLGISDEINLVDKTVNFKDVEHSRWSAKYISLAVDMGLVKGYEGNLFKPLDNITFEQGVTILLRALGYKDEYLDGKWPLNYVSKAASEGILNGVDRKPNSLLTRGNAALMIYNAFNANYIVGFEGNYHLSKDTFLEGKLNIHRFDNMRFIEKNEKTACFESVKDKYQKNFYIKDNIDLREGMNYTLFVNRDGYILYSYCDLKNKGLYQNQIIVNSYTERPVGKIKLSGSDNFIVVGTNSNIYVNGEKINKYEYDEYLKDGAVGNFVIKDDKLVYANLVLFEYENLLVREVDVANQKLKGVLIEDGIEEEINFKDFKNGYKVYLVEGNNIKSINYSGIVKDYMISISEEIGDSKERVVYAWKSSIAGKFQKVFGGINNKDVYFTISNSQDKFYVADRLSYRYKKDRSIKTVKNNTYKCKEVLEEFYNQQVSIYKDLKGDVVYIEGNFTSNDGLYGILIRYGDELRGEIQIFTKGGSKKLYAFEDPDEYLRLKEYAEPGCILRYSVNKSGKLKSLSDNIQEDIFDQNNISVIRAGDDFGENFVVIDGRKYTVTSETAYFDYTDNNPYKVKKLTWDRLKSKKVTSDVEVVYLSDDDKLEFLAIRKNMEGIQEETLCGYVYGSYNLGDKNYVSVGTNSGEVKEYLLDDSCKYVFLDKRLILYKINNNSKLEVVNDNEFNFVVGKIDKKSGKVIRINDESYIFHQGDKIYSDLDKKLDFNDLRKGDIVALYIKDNEVMGCKLFDFGRYSRIKDGVIESVDVEDGEIRIDIKGETETFYVNGETDYIMLDGYLNMNKKNSILIEKFYDEIKGKKPNVKFIYNRETQEIYLLVVLSE</sequence>
<reference evidence="5" key="1">
    <citation type="submission" date="2016-11" db="EMBL/GenBank/DDBJ databases">
        <authorList>
            <person name="Varghese N."/>
            <person name="Submissions S."/>
        </authorList>
    </citation>
    <scope>NUCLEOTIDE SEQUENCE [LARGE SCALE GENOMIC DNA]</scope>
    <source>
        <strain evidence="5">DSM 15285</strain>
    </source>
</reference>
<feature type="domain" description="SLH" evidence="3">
    <location>
        <begin position="19"/>
        <end position="82"/>
    </location>
</feature>
<dbReference type="Proteomes" id="UP000242520">
    <property type="component" value="Unassembled WGS sequence"/>
</dbReference>
<proteinExistence type="predicted"/>
<accession>A0A1M5S730</accession>
<dbReference type="OrthoDB" id="1704165at2"/>
<evidence type="ECO:0000313" key="5">
    <source>
        <dbReference type="Proteomes" id="UP000242520"/>
    </source>
</evidence>
<organism evidence="4 5">
    <name type="scientific">Tepidibacter thalassicus DSM 15285</name>
    <dbReference type="NCBI Taxonomy" id="1123350"/>
    <lineage>
        <taxon>Bacteria</taxon>
        <taxon>Bacillati</taxon>
        <taxon>Bacillota</taxon>
        <taxon>Clostridia</taxon>
        <taxon>Peptostreptococcales</taxon>
        <taxon>Peptostreptococcaceae</taxon>
        <taxon>Tepidibacter</taxon>
    </lineage>
</organism>
<name>A0A1M5S730_9FIRM</name>
<dbReference type="PROSITE" id="PS51272">
    <property type="entry name" value="SLH"/>
    <property type="match status" value="2"/>
</dbReference>
<keyword evidence="1" id="KW-0677">Repeat</keyword>
<dbReference type="AlphaFoldDB" id="A0A1M5S730"/>
<keyword evidence="2" id="KW-0732">Signal</keyword>
<keyword evidence="5" id="KW-1185">Reference proteome</keyword>
<feature type="chain" id="PRO_5012183658" evidence="2">
    <location>
        <begin position="24"/>
        <end position="900"/>
    </location>
</feature>
<dbReference type="EMBL" id="FQXH01000017">
    <property type="protein sequence ID" value="SHH33733.1"/>
    <property type="molecule type" value="Genomic_DNA"/>
</dbReference>
<evidence type="ECO:0000313" key="4">
    <source>
        <dbReference type="EMBL" id="SHH33733.1"/>
    </source>
</evidence>